<gene>
    <name evidence="3" type="ORF">SARC_03212</name>
</gene>
<feature type="signal peptide" evidence="1">
    <location>
        <begin position="1"/>
        <end position="20"/>
    </location>
</feature>
<dbReference type="Pfam" id="PF25293">
    <property type="entry name" value="Beta-prop_EMC1_N"/>
    <property type="match status" value="1"/>
</dbReference>
<dbReference type="InterPro" id="IPR011047">
    <property type="entry name" value="Quinoprotein_ADH-like_sf"/>
</dbReference>
<dbReference type="InterPro" id="IPR058545">
    <property type="entry name" value="Beta-prop_EMC1_1st"/>
</dbReference>
<evidence type="ECO:0000256" key="1">
    <source>
        <dbReference type="SAM" id="SignalP"/>
    </source>
</evidence>
<name>A0A0L0G6M2_9EUKA</name>
<dbReference type="InterPro" id="IPR026895">
    <property type="entry name" value="EMC1"/>
</dbReference>
<dbReference type="InterPro" id="IPR015943">
    <property type="entry name" value="WD40/YVTN_repeat-like_dom_sf"/>
</dbReference>
<dbReference type="GO" id="GO:0034975">
    <property type="term" value="P:protein folding in endoplasmic reticulum"/>
    <property type="evidence" value="ECO:0007669"/>
    <property type="project" value="TreeGrafter"/>
</dbReference>
<evidence type="ECO:0000313" key="3">
    <source>
        <dbReference type="EMBL" id="KNC84569.1"/>
    </source>
</evidence>
<sequence length="136" mass="14991">MWVKGLDALCIALLATSAQALYEDQAGQYDWYKPMIGHATTGCYSTSAQYMILGTDSNVLSAMSADGEIVWRHVMPVEQEMDLIVCDNVRVATVSANGSYIRMWSAKTGELIWERYSGAKKDEGQVGVGRMNVNVE</sequence>
<evidence type="ECO:0000259" key="2">
    <source>
        <dbReference type="Pfam" id="PF25293"/>
    </source>
</evidence>
<keyword evidence="1" id="KW-0732">Signal</keyword>
<dbReference type="EMBL" id="KQ241755">
    <property type="protein sequence ID" value="KNC84569.1"/>
    <property type="molecule type" value="Genomic_DNA"/>
</dbReference>
<dbReference type="GeneID" id="25903716"/>
<dbReference type="Gene3D" id="2.130.10.10">
    <property type="entry name" value="YVTN repeat-like/Quinoprotein amine dehydrogenase"/>
    <property type="match status" value="1"/>
</dbReference>
<dbReference type="RefSeq" id="XP_014158471.1">
    <property type="nucleotide sequence ID" value="XM_014302996.1"/>
</dbReference>
<feature type="chain" id="PRO_5005538694" description="EMC1 first beta-propeller domain-containing protein" evidence="1">
    <location>
        <begin position="21"/>
        <end position="136"/>
    </location>
</feature>
<dbReference type="eggNOG" id="KOG2103">
    <property type="taxonomic scope" value="Eukaryota"/>
</dbReference>
<dbReference type="PANTHER" id="PTHR21573">
    <property type="entry name" value="ER MEMBRANE PROTEIN COMPLEX SUBUNIT 1"/>
    <property type="match status" value="1"/>
</dbReference>
<dbReference type="PANTHER" id="PTHR21573:SF0">
    <property type="entry name" value="ER MEMBRANE PROTEIN COMPLEX SUBUNIT 1"/>
    <property type="match status" value="1"/>
</dbReference>
<dbReference type="OrthoDB" id="28092at2759"/>
<keyword evidence="4" id="KW-1185">Reference proteome</keyword>
<organism evidence="3 4">
    <name type="scientific">Sphaeroforma arctica JP610</name>
    <dbReference type="NCBI Taxonomy" id="667725"/>
    <lineage>
        <taxon>Eukaryota</taxon>
        <taxon>Ichthyosporea</taxon>
        <taxon>Ichthyophonida</taxon>
        <taxon>Sphaeroforma</taxon>
    </lineage>
</organism>
<dbReference type="AlphaFoldDB" id="A0A0L0G6M2"/>
<reference evidence="3 4" key="1">
    <citation type="submission" date="2011-02" db="EMBL/GenBank/DDBJ databases">
        <title>The Genome Sequence of Sphaeroforma arctica JP610.</title>
        <authorList>
            <consortium name="The Broad Institute Genome Sequencing Platform"/>
            <person name="Russ C."/>
            <person name="Cuomo C."/>
            <person name="Young S.K."/>
            <person name="Zeng Q."/>
            <person name="Gargeya S."/>
            <person name="Alvarado L."/>
            <person name="Berlin A."/>
            <person name="Chapman S.B."/>
            <person name="Chen Z."/>
            <person name="Freedman E."/>
            <person name="Gellesch M."/>
            <person name="Goldberg J."/>
            <person name="Griggs A."/>
            <person name="Gujja S."/>
            <person name="Heilman E."/>
            <person name="Heiman D."/>
            <person name="Howarth C."/>
            <person name="Mehta T."/>
            <person name="Neiman D."/>
            <person name="Pearson M."/>
            <person name="Roberts A."/>
            <person name="Saif S."/>
            <person name="Shea T."/>
            <person name="Shenoy N."/>
            <person name="Sisk P."/>
            <person name="Stolte C."/>
            <person name="Sykes S."/>
            <person name="White J."/>
            <person name="Yandava C."/>
            <person name="Burger G."/>
            <person name="Gray M.W."/>
            <person name="Holland P.W.H."/>
            <person name="King N."/>
            <person name="Lang F.B.F."/>
            <person name="Roger A.J."/>
            <person name="Ruiz-Trillo I."/>
            <person name="Haas B."/>
            <person name="Nusbaum C."/>
            <person name="Birren B."/>
        </authorList>
    </citation>
    <scope>NUCLEOTIDE SEQUENCE [LARGE SCALE GENOMIC DNA]</scope>
    <source>
        <strain evidence="3 4">JP610</strain>
    </source>
</reference>
<dbReference type="GO" id="GO:0072546">
    <property type="term" value="C:EMC complex"/>
    <property type="evidence" value="ECO:0007669"/>
    <property type="project" value="InterPro"/>
</dbReference>
<protein>
    <recommendedName>
        <fullName evidence="2">EMC1 first beta-propeller domain-containing protein</fullName>
    </recommendedName>
</protein>
<accession>A0A0L0G6M2</accession>
<dbReference type="SUPFAM" id="SSF50998">
    <property type="entry name" value="Quinoprotein alcohol dehydrogenase-like"/>
    <property type="match status" value="1"/>
</dbReference>
<dbReference type="Proteomes" id="UP000054560">
    <property type="component" value="Unassembled WGS sequence"/>
</dbReference>
<evidence type="ECO:0000313" key="4">
    <source>
        <dbReference type="Proteomes" id="UP000054560"/>
    </source>
</evidence>
<proteinExistence type="predicted"/>
<feature type="domain" description="EMC1 first beta-propeller" evidence="2">
    <location>
        <begin position="20"/>
        <end position="116"/>
    </location>
</feature>
<dbReference type="STRING" id="667725.A0A0L0G6M2"/>